<evidence type="ECO:0000313" key="2">
    <source>
        <dbReference type="EMBL" id="EGV28543.1"/>
    </source>
</evidence>
<name>G2E5Y0_9GAMM</name>
<dbReference type="GO" id="GO:0032259">
    <property type="term" value="P:methylation"/>
    <property type="evidence" value="ECO:0007669"/>
    <property type="project" value="UniProtKB-KW"/>
</dbReference>
<dbReference type="InterPro" id="IPR053188">
    <property type="entry name" value="FkbM_Methyltransferase"/>
</dbReference>
<protein>
    <submittedName>
        <fullName evidence="2">Methyltransferase FkbM family</fullName>
    </submittedName>
</protein>
<keyword evidence="2" id="KW-0489">Methyltransferase</keyword>
<dbReference type="PANTHER" id="PTHR36973">
    <property type="entry name" value="SLL1456 PROTEIN-RELATED"/>
    <property type="match status" value="1"/>
</dbReference>
<keyword evidence="2" id="KW-0808">Transferase</keyword>
<dbReference type="Proteomes" id="UP000004200">
    <property type="component" value="Unassembled WGS sequence"/>
</dbReference>
<dbReference type="NCBIfam" id="TIGR01444">
    <property type="entry name" value="fkbM_fam"/>
    <property type="match status" value="1"/>
</dbReference>
<dbReference type="EMBL" id="AFWT01000035">
    <property type="protein sequence ID" value="EGV28543.1"/>
    <property type="molecule type" value="Genomic_DNA"/>
</dbReference>
<sequence length="248" mass="28307">MRAAYVGYNKLLNNLKDLGFKPETVIDAGVANGTPWLYEEFPAAYFYLFEPVPSFEKRISEILKSIKGEHIQLALGSKEEIAEFYIPKDEGLHQISTFCFTEKTVPKDTKYEVGVTTLDSFFLNKEITYPILLKTDVQGYDLDVAKGAERLLKEIDIVITEVPVYGPWGGGAELKDYIDYYYAHDFILYDLVQPLRRPDDDRLHSIDLCFANAKLPLAARELYTSGKKAIRESLAYYKSISDKQKSKN</sequence>
<dbReference type="Pfam" id="PF05050">
    <property type="entry name" value="Methyltransf_21"/>
    <property type="match status" value="1"/>
</dbReference>
<comment type="caution">
    <text evidence="2">The sequence shown here is derived from an EMBL/GenBank/DDBJ whole genome shotgun (WGS) entry which is preliminary data.</text>
</comment>
<evidence type="ECO:0000259" key="1">
    <source>
        <dbReference type="Pfam" id="PF05050"/>
    </source>
</evidence>
<keyword evidence="3" id="KW-1185">Reference proteome</keyword>
<dbReference type="SUPFAM" id="SSF53335">
    <property type="entry name" value="S-adenosyl-L-methionine-dependent methyltransferases"/>
    <property type="match status" value="1"/>
</dbReference>
<reference evidence="2 3" key="1">
    <citation type="submission" date="2011-06" db="EMBL/GenBank/DDBJ databases">
        <title>The draft genome of Thiorhodococcus drewsii AZ1.</title>
        <authorList>
            <consortium name="US DOE Joint Genome Institute (JGI-PGF)"/>
            <person name="Lucas S."/>
            <person name="Han J."/>
            <person name="Lapidus A."/>
            <person name="Cheng J.-F."/>
            <person name="Goodwin L."/>
            <person name="Pitluck S."/>
            <person name="Peters L."/>
            <person name="Land M.L."/>
            <person name="Hauser L."/>
            <person name="Vogl K."/>
            <person name="Liu Z."/>
            <person name="Imhoff J."/>
            <person name="Thiel V."/>
            <person name="Frigaard N.-U."/>
            <person name="Bryant D.A."/>
            <person name="Woyke T.J."/>
        </authorList>
    </citation>
    <scope>NUCLEOTIDE SEQUENCE [LARGE SCALE GENOMIC DNA]</scope>
    <source>
        <strain evidence="2 3">AZ1</strain>
    </source>
</reference>
<dbReference type="PANTHER" id="PTHR36973:SF4">
    <property type="entry name" value="NODULATION PROTEIN"/>
    <property type="match status" value="1"/>
</dbReference>
<gene>
    <name evidence="2" type="ORF">ThidrDRAFT_3693</name>
</gene>
<dbReference type="AlphaFoldDB" id="G2E5Y0"/>
<dbReference type="GO" id="GO:0008171">
    <property type="term" value="F:O-methyltransferase activity"/>
    <property type="evidence" value="ECO:0007669"/>
    <property type="project" value="TreeGrafter"/>
</dbReference>
<dbReference type="OrthoDB" id="4104638at2"/>
<dbReference type="RefSeq" id="WP_007042406.1">
    <property type="nucleotide sequence ID" value="NZ_AFWT01000035.1"/>
</dbReference>
<dbReference type="eggNOG" id="COG2242">
    <property type="taxonomic scope" value="Bacteria"/>
</dbReference>
<dbReference type="Gene3D" id="3.40.50.150">
    <property type="entry name" value="Vaccinia Virus protein VP39"/>
    <property type="match status" value="1"/>
</dbReference>
<feature type="domain" description="Methyltransferase FkbM" evidence="1">
    <location>
        <begin position="40"/>
        <end position="169"/>
    </location>
</feature>
<accession>G2E5Y0</accession>
<dbReference type="STRING" id="765913.ThidrDRAFT_3693"/>
<dbReference type="InterPro" id="IPR029063">
    <property type="entry name" value="SAM-dependent_MTases_sf"/>
</dbReference>
<dbReference type="InterPro" id="IPR006342">
    <property type="entry name" value="FkbM_mtfrase"/>
</dbReference>
<organism evidence="2 3">
    <name type="scientific">Thiorhodococcus drewsii AZ1</name>
    <dbReference type="NCBI Taxonomy" id="765913"/>
    <lineage>
        <taxon>Bacteria</taxon>
        <taxon>Pseudomonadati</taxon>
        <taxon>Pseudomonadota</taxon>
        <taxon>Gammaproteobacteria</taxon>
        <taxon>Chromatiales</taxon>
        <taxon>Chromatiaceae</taxon>
        <taxon>Thiorhodococcus</taxon>
    </lineage>
</organism>
<proteinExistence type="predicted"/>
<evidence type="ECO:0000313" key="3">
    <source>
        <dbReference type="Proteomes" id="UP000004200"/>
    </source>
</evidence>